<proteinExistence type="predicted"/>
<evidence type="ECO:0000313" key="2">
    <source>
        <dbReference type="EMBL" id="BDE06561.1"/>
    </source>
</evidence>
<dbReference type="RefSeq" id="WP_317994221.1">
    <property type="nucleotide sequence ID" value="NZ_AP025523.1"/>
</dbReference>
<dbReference type="EMBL" id="AP025523">
    <property type="protein sequence ID" value="BDE06561.1"/>
    <property type="molecule type" value="Genomic_DNA"/>
</dbReference>
<dbReference type="PANTHER" id="PTHR33608">
    <property type="entry name" value="BLL2464 PROTEIN"/>
    <property type="match status" value="1"/>
</dbReference>
<dbReference type="KEGG" id="vab:WPS_18370"/>
<dbReference type="InterPro" id="IPR002881">
    <property type="entry name" value="DUF58"/>
</dbReference>
<evidence type="ECO:0000259" key="1">
    <source>
        <dbReference type="Pfam" id="PF01882"/>
    </source>
</evidence>
<evidence type="ECO:0000313" key="3">
    <source>
        <dbReference type="Proteomes" id="UP001317532"/>
    </source>
</evidence>
<organism evidence="2 3">
    <name type="scientific">Vulcanimicrobium alpinum</name>
    <dbReference type="NCBI Taxonomy" id="3016050"/>
    <lineage>
        <taxon>Bacteria</taxon>
        <taxon>Bacillati</taxon>
        <taxon>Vulcanimicrobiota</taxon>
        <taxon>Vulcanimicrobiia</taxon>
        <taxon>Vulcanimicrobiales</taxon>
        <taxon>Vulcanimicrobiaceae</taxon>
        <taxon>Vulcanimicrobium</taxon>
    </lineage>
</organism>
<dbReference type="Proteomes" id="UP001317532">
    <property type="component" value="Chromosome"/>
</dbReference>
<dbReference type="AlphaFoldDB" id="A0AAN1XXS2"/>
<gene>
    <name evidence="2" type="ORF">WPS_18370</name>
</gene>
<protein>
    <recommendedName>
        <fullName evidence="1">DUF58 domain-containing protein</fullName>
    </recommendedName>
</protein>
<dbReference type="PANTHER" id="PTHR33608:SF6">
    <property type="entry name" value="BLL2464 PROTEIN"/>
    <property type="match status" value="1"/>
</dbReference>
<name>A0AAN1XXS2_UNVUL</name>
<reference evidence="2 3" key="1">
    <citation type="journal article" date="2022" name="ISME Commun">
        <title>Vulcanimicrobium alpinus gen. nov. sp. nov., the first cultivated representative of the candidate phylum 'Eremiobacterota', is a metabolically versatile aerobic anoxygenic phototroph.</title>
        <authorList>
            <person name="Yabe S."/>
            <person name="Muto K."/>
            <person name="Abe K."/>
            <person name="Yokota A."/>
            <person name="Staudigel H."/>
            <person name="Tebo B.M."/>
        </authorList>
    </citation>
    <scope>NUCLEOTIDE SEQUENCE [LARGE SCALE GENOMIC DNA]</scope>
    <source>
        <strain evidence="2 3">WC8-2</strain>
    </source>
</reference>
<accession>A0AAN1XXS2</accession>
<sequence length="262" mass="28547">MNALRTAILRGARSRARPGAATRGARPGDGLVFSQLRTYVEGDDPRRIDHAATARVGTLQTRVFLEENALVLAAILDESGSMRVGRKRPLLAAGQDALRTWFGAMENEDAAARIVDARVVRDRRAAPLAEAREPFAFATALTIALRALPRGASLLAIGDGFDLPDDDLLARAGLRFDATVLLARDPWRDDLPLAGFVRLRDGESGRVHRAYVDARTRSRYRSASREREAALHARFAQAGWRTGVLDESDGRASLLRAFGLPG</sequence>
<keyword evidence="3" id="KW-1185">Reference proteome</keyword>
<feature type="domain" description="DUF58" evidence="1">
    <location>
        <begin position="36"/>
        <end position="229"/>
    </location>
</feature>
<dbReference type="Pfam" id="PF01882">
    <property type="entry name" value="DUF58"/>
    <property type="match status" value="1"/>
</dbReference>